<name>A0A1L8D5N9_9THEO</name>
<comment type="similarity">
    <text evidence="10">Belongs to the CbiN family.</text>
</comment>
<evidence type="ECO:0000256" key="2">
    <source>
        <dbReference type="ARBA" id="ARBA00022448"/>
    </source>
</evidence>
<feature type="transmembrane region" description="Helical" evidence="10">
    <location>
        <begin position="7"/>
        <end position="24"/>
    </location>
</feature>
<feature type="transmembrane region" description="Helical" evidence="10">
    <location>
        <begin position="64"/>
        <end position="83"/>
    </location>
</feature>
<evidence type="ECO:0000256" key="3">
    <source>
        <dbReference type="ARBA" id="ARBA00022475"/>
    </source>
</evidence>
<dbReference type="HAMAP" id="MF_00330">
    <property type="entry name" value="CbiN"/>
    <property type="match status" value="1"/>
</dbReference>
<comment type="subcellular location">
    <subcellularLocation>
        <location evidence="10">Cell membrane</location>
        <topology evidence="10">Multi-pass membrane protein</topology>
    </subcellularLocation>
</comment>
<evidence type="ECO:0000256" key="6">
    <source>
        <dbReference type="ARBA" id="ARBA00022989"/>
    </source>
</evidence>
<keyword evidence="9 10" id="KW-0170">Cobalt</keyword>
<evidence type="ECO:0000256" key="5">
    <source>
        <dbReference type="ARBA" id="ARBA00022692"/>
    </source>
</evidence>
<dbReference type="STRING" id="661089.ciss_23670"/>
<keyword evidence="7 10" id="KW-0406">Ion transport</keyword>
<dbReference type="UniPathway" id="UPA00148"/>
<evidence type="ECO:0000313" key="11">
    <source>
        <dbReference type="EMBL" id="GAV26434.1"/>
    </source>
</evidence>
<evidence type="ECO:0000256" key="4">
    <source>
        <dbReference type="ARBA" id="ARBA00022573"/>
    </source>
</evidence>
<organism evidence="11 12">
    <name type="scientific">Carboxydothermus islandicus</name>
    <dbReference type="NCBI Taxonomy" id="661089"/>
    <lineage>
        <taxon>Bacteria</taxon>
        <taxon>Bacillati</taxon>
        <taxon>Bacillota</taxon>
        <taxon>Clostridia</taxon>
        <taxon>Thermoanaerobacterales</taxon>
        <taxon>Thermoanaerobacteraceae</taxon>
        <taxon>Carboxydothermus</taxon>
    </lineage>
</organism>
<dbReference type="GO" id="GO:0005886">
    <property type="term" value="C:plasma membrane"/>
    <property type="evidence" value="ECO:0007669"/>
    <property type="project" value="UniProtKB-SubCell"/>
</dbReference>
<keyword evidence="6 10" id="KW-1133">Transmembrane helix</keyword>
<accession>A0A1L8D5N9</accession>
<evidence type="ECO:0000313" key="12">
    <source>
        <dbReference type="Proteomes" id="UP000187338"/>
    </source>
</evidence>
<gene>
    <name evidence="10" type="primary">cbiN</name>
    <name evidence="11" type="ORF">ciss_23670</name>
</gene>
<dbReference type="NCBIfam" id="NF002780">
    <property type="entry name" value="PRK02898.1"/>
    <property type="match status" value="1"/>
</dbReference>
<sequence>MRTFTNIILLILVIALIAVPMFFVKGEFSGADELASRVIEKQDPNYKPWFSPVWEPPSGEIESFLFALQAALGAGFVGFYLGYLKGKKEGKNANRAVGLSNSFKEN</sequence>
<dbReference type="AlphaFoldDB" id="A0A1L8D5N9"/>
<keyword evidence="5 10" id="KW-0812">Transmembrane</keyword>
<keyword evidence="8 10" id="KW-0472">Membrane</keyword>
<keyword evidence="1 10" id="KW-0171">Cobalt transport</keyword>
<keyword evidence="3 10" id="KW-1003">Cell membrane</keyword>
<keyword evidence="2 10" id="KW-0813">Transport</keyword>
<evidence type="ECO:0000256" key="9">
    <source>
        <dbReference type="ARBA" id="ARBA00023285"/>
    </source>
</evidence>
<protein>
    <recommendedName>
        <fullName evidence="10">Cobalt transport protein CbiN</fullName>
    </recommendedName>
    <alternativeName>
        <fullName evidence="10">Energy-coupling factor transporter probable substrate-capture protein CbiN</fullName>
        <shortName evidence="10">ECF transporter S component CbiN</shortName>
    </alternativeName>
</protein>
<dbReference type="PANTHER" id="PTHR38662">
    <property type="entry name" value="COBALT TRANSPORT PROTEIN CBIN"/>
    <property type="match status" value="1"/>
</dbReference>
<comment type="function">
    <text evidence="10">Part of the energy-coupling factor (ECF) transporter complex CbiMNOQ involved in cobalt import.</text>
</comment>
<evidence type="ECO:0000256" key="10">
    <source>
        <dbReference type="HAMAP-Rule" id="MF_00330"/>
    </source>
</evidence>
<comment type="caution">
    <text evidence="11">The sequence shown here is derived from an EMBL/GenBank/DDBJ whole genome shotgun (WGS) entry which is preliminary data.</text>
</comment>
<dbReference type="GO" id="GO:0015087">
    <property type="term" value="F:cobalt ion transmembrane transporter activity"/>
    <property type="evidence" value="ECO:0007669"/>
    <property type="project" value="UniProtKB-UniRule"/>
</dbReference>
<keyword evidence="4 10" id="KW-0169">Cobalamin biosynthesis</keyword>
<dbReference type="Pfam" id="PF02553">
    <property type="entry name" value="CbiN"/>
    <property type="match status" value="1"/>
</dbReference>
<comment type="pathway">
    <text evidence="10">Cofactor biosynthesis; adenosylcobalamin biosynthesis.</text>
</comment>
<dbReference type="NCBIfam" id="TIGR01165">
    <property type="entry name" value="cbiN"/>
    <property type="match status" value="1"/>
</dbReference>
<comment type="subunit">
    <text evidence="10">Forms an energy-coupling factor (ECF) transporter complex composed of an ATP-binding protein (A component, CbiO), a transmembrane protein (T component, CbiQ) and 2 possible substrate-capture proteins (S components, CbiM and CbiN) of unknown stoichimetry.</text>
</comment>
<dbReference type="OrthoDB" id="1551318at2"/>
<dbReference type="Proteomes" id="UP000187338">
    <property type="component" value="Unassembled WGS sequence"/>
</dbReference>
<evidence type="ECO:0000256" key="8">
    <source>
        <dbReference type="ARBA" id="ARBA00023136"/>
    </source>
</evidence>
<reference evidence="12" key="1">
    <citation type="submission" date="2016-12" db="EMBL/GenBank/DDBJ databases">
        <title>Draft Genome Sequences od Carboxydothermus pertinax and islandicus, Hydrogenogenic Carboxydotrophic Bacteria.</title>
        <authorList>
            <person name="Fukuyama Y."/>
            <person name="Ohmae K."/>
            <person name="Yoneda Y."/>
            <person name="Yoshida T."/>
            <person name="Sako Y."/>
        </authorList>
    </citation>
    <scope>NUCLEOTIDE SEQUENCE [LARGE SCALE GENOMIC DNA]</scope>
    <source>
        <strain evidence="12">SET</strain>
    </source>
</reference>
<dbReference type="InterPro" id="IPR003705">
    <property type="entry name" value="CbiN"/>
</dbReference>
<proteinExistence type="inferred from homology"/>
<dbReference type="RefSeq" id="WP_075866602.1">
    <property type="nucleotide sequence ID" value="NZ_BDJL01000142.1"/>
</dbReference>
<keyword evidence="12" id="KW-1185">Reference proteome</keyword>
<dbReference type="EMBL" id="BDJL01000142">
    <property type="protein sequence ID" value="GAV26434.1"/>
    <property type="molecule type" value="Genomic_DNA"/>
</dbReference>
<evidence type="ECO:0000256" key="7">
    <source>
        <dbReference type="ARBA" id="ARBA00023065"/>
    </source>
</evidence>
<dbReference type="PANTHER" id="PTHR38662:SF1">
    <property type="entry name" value="COBALT TRANSPORT PROTEIN CBIN"/>
    <property type="match status" value="1"/>
</dbReference>
<dbReference type="GO" id="GO:0009236">
    <property type="term" value="P:cobalamin biosynthetic process"/>
    <property type="evidence" value="ECO:0007669"/>
    <property type="project" value="UniProtKB-UniRule"/>
</dbReference>
<evidence type="ECO:0000256" key="1">
    <source>
        <dbReference type="ARBA" id="ARBA00022426"/>
    </source>
</evidence>